<keyword evidence="2" id="KW-1185">Reference proteome</keyword>
<dbReference type="AlphaFoldDB" id="A0A6S7FS90"/>
<proteinExistence type="predicted"/>
<evidence type="ECO:0000313" key="2">
    <source>
        <dbReference type="Proteomes" id="UP001152795"/>
    </source>
</evidence>
<dbReference type="EMBL" id="CACRXK020000507">
    <property type="protein sequence ID" value="CAB3982495.1"/>
    <property type="molecule type" value="Genomic_DNA"/>
</dbReference>
<evidence type="ECO:0000313" key="1">
    <source>
        <dbReference type="EMBL" id="CAB3982495.1"/>
    </source>
</evidence>
<sequence>MAGAYWYNFENILSNEIEKQKFCSWFWSGANGNRLIQTLNSNNSESSGSKIRRLNGGWPYIYCVVLNDNAIPSTDPSGLVQWRYCKVGLTEVDTKPGTHNRMETVQNEITRKTGSPAGIIFVLPVKDFDSRPNSVIEKDVREHIGLPVNKELVRTIGLPFLTEWVITTQPYINYIGMQIKKNAMSAGRLIDTDFILGIPRFDPRGTYLPPNLMNYNGEVVPQPL</sequence>
<protein>
    <submittedName>
        <fullName evidence="1">Uncharacterized protein</fullName>
    </submittedName>
</protein>
<dbReference type="Proteomes" id="UP001152795">
    <property type="component" value="Unassembled WGS sequence"/>
</dbReference>
<dbReference type="OrthoDB" id="5982640at2759"/>
<accession>A0A6S7FS90</accession>
<organism evidence="1 2">
    <name type="scientific">Paramuricea clavata</name>
    <name type="common">Red gorgonian</name>
    <name type="synonym">Violescent sea-whip</name>
    <dbReference type="NCBI Taxonomy" id="317549"/>
    <lineage>
        <taxon>Eukaryota</taxon>
        <taxon>Metazoa</taxon>
        <taxon>Cnidaria</taxon>
        <taxon>Anthozoa</taxon>
        <taxon>Octocorallia</taxon>
        <taxon>Malacalcyonacea</taxon>
        <taxon>Plexauridae</taxon>
        <taxon>Paramuricea</taxon>
    </lineage>
</organism>
<gene>
    <name evidence="1" type="ORF">PACLA_8A008539</name>
</gene>
<comment type="caution">
    <text evidence="1">The sequence shown here is derived from an EMBL/GenBank/DDBJ whole genome shotgun (WGS) entry which is preliminary data.</text>
</comment>
<name>A0A6S7FS90_PARCT</name>
<reference evidence="1" key="1">
    <citation type="submission" date="2020-04" db="EMBL/GenBank/DDBJ databases">
        <authorList>
            <person name="Alioto T."/>
            <person name="Alioto T."/>
            <person name="Gomez Garrido J."/>
        </authorList>
    </citation>
    <scope>NUCLEOTIDE SEQUENCE</scope>
    <source>
        <strain evidence="1">A484AB</strain>
    </source>
</reference>